<dbReference type="RefSeq" id="WP_317795737.1">
    <property type="nucleotide sequence ID" value="NZ_AP028461.1"/>
</dbReference>
<sequence length="290" mass="30866">MDRMVPLLTTERIARRSRVVIDNDWAGDPDGLVALAHHLLSPGHRVEAVTSSLLSPDFGPPAGGAAAGGAAAGASLAGRLIDLIGGHDGLRVHAGPDTPAGREERELSAAAEAIIDAARRTDPLPLVVACGGPLTNVAEALRAAPDIAGRMTLAWIGGASGDAFEYNRDTDPEAARIVRRTPALVRWEFPLETYRQCAISVAELEESLSTAGRLGAWLWERYTTLPLPEHMQVGAEWPLGDSCLLIGSALSGESSTWTDHPDGSRTCTAIDFRFLLGDMLALFRRHARIC</sequence>
<keyword evidence="5" id="KW-1185">Reference proteome</keyword>
<dbReference type="Pfam" id="PF01156">
    <property type="entry name" value="IU_nuc_hydro"/>
    <property type="match status" value="1"/>
</dbReference>
<dbReference type="GO" id="GO:0016787">
    <property type="term" value="F:hydrolase activity"/>
    <property type="evidence" value="ECO:0007669"/>
    <property type="project" value="UniProtKB-KW"/>
</dbReference>
<dbReference type="InterPro" id="IPR023186">
    <property type="entry name" value="IUNH"/>
</dbReference>
<dbReference type="InterPro" id="IPR036452">
    <property type="entry name" value="Ribo_hydro-like"/>
</dbReference>
<organism evidence="4 5">
    <name type="scientific">Actinoplanes sichuanensis</name>
    <dbReference type="NCBI Taxonomy" id="512349"/>
    <lineage>
        <taxon>Bacteria</taxon>
        <taxon>Bacillati</taxon>
        <taxon>Actinomycetota</taxon>
        <taxon>Actinomycetes</taxon>
        <taxon>Micromonosporales</taxon>
        <taxon>Micromonosporaceae</taxon>
        <taxon>Actinoplanes</taxon>
    </lineage>
</organism>
<keyword evidence="1 4" id="KW-0378">Hydrolase</keyword>
<evidence type="ECO:0000259" key="3">
    <source>
        <dbReference type="Pfam" id="PF01156"/>
    </source>
</evidence>
<evidence type="ECO:0000313" key="5">
    <source>
        <dbReference type="Proteomes" id="UP001597183"/>
    </source>
</evidence>
<dbReference type="EMBL" id="JBHTMK010000045">
    <property type="protein sequence ID" value="MFD1370808.1"/>
    <property type="molecule type" value="Genomic_DNA"/>
</dbReference>
<reference evidence="5" key="1">
    <citation type="journal article" date="2019" name="Int. J. Syst. Evol. Microbiol.">
        <title>The Global Catalogue of Microorganisms (GCM) 10K type strain sequencing project: providing services to taxonomists for standard genome sequencing and annotation.</title>
        <authorList>
            <consortium name="The Broad Institute Genomics Platform"/>
            <consortium name="The Broad Institute Genome Sequencing Center for Infectious Disease"/>
            <person name="Wu L."/>
            <person name="Ma J."/>
        </authorList>
    </citation>
    <scope>NUCLEOTIDE SEQUENCE [LARGE SCALE GENOMIC DNA]</scope>
    <source>
        <strain evidence="5">CCM 7526</strain>
    </source>
</reference>
<dbReference type="InterPro" id="IPR001910">
    <property type="entry name" value="Inosine/uridine_hydrolase_dom"/>
</dbReference>
<gene>
    <name evidence="4" type="ORF">ACFQ5G_36180</name>
</gene>
<keyword evidence="2" id="KW-0326">Glycosidase</keyword>
<dbReference type="SUPFAM" id="SSF53590">
    <property type="entry name" value="Nucleoside hydrolase"/>
    <property type="match status" value="1"/>
</dbReference>
<comment type="caution">
    <text evidence="4">The sequence shown here is derived from an EMBL/GenBank/DDBJ whole genome shotgun (WGS) entry which is preliminary data.</text>
</comment>
<evidence type="ECO:0000313" key="4">
    <source>
        <dbReference type="EMBL" id="MFD1370808.1"/>
    </source>
</evidence>
<evidence type="ECO:0000256" key="1">
    <source>
        <dbReference type="ARBA" id="ARBA00022801"/>
    </source>
</evidence>
<dbReference type="Gene3D" id="3.90.245.10">
    <property type="entry name" value="Ribonucleoside hydrolase-like"/>
    <property type="match status" value="1"/>
</dbReference>
<name>A0ABW4AJS9_9ACTN</name>
<feature type="domain" description="Inosine/uridine-preferring nucleoside hydrolase" evidence="3">
    <location>
        <begin position="83"/>
        <end position="220"/>
    </location>
</feature>
<evidence type="ECO:0000256" key="2">
    <source>
        <dbReference type="ARBA" id="ARBA00023295"/>
    </source>
</evidence>
<proteinExistence type="predicted"/>
<dbReference type="Proteomes" id="UP001597183">
    <property type="component" value="Unassembled WGS sequence"/>
</dbReference>
<dbReference type="PANTHER" id="PTHR12304:SF4">
    <property type="entry name" value="URIDINE NUCLEOSIDASE"/>
    <property type="match status" value="1"/>
</dbReference>
<protein>
    <submittedName>
        <fullName evidence="4">Nucleoside hydrolase</fullName>
    </submittedName>
</protein>
<accession>A0ABW4AJS9</accession>
<dbReference type="PANTHER" id="PTHR12304">
    <property type="entry name" value="INOSINE-URIDINE PREFERRING NUCLEOSIDE HYDROLASE"/>
    <property type="match status" value="1"/>
</dbReference>